<keyword evidence="1" id="KW-0812">Transmembrane</keyword>
<dbReference type="InterPro" id="IPR003018">
    <property type="entry name" value="GAF"/>
</dbReference>
<name>A0A318SLZ3_9BURK</name>
<keyword evidence="1" id="KW-1133">Transmembrane helix</keyword>
<dbReference type="AlphaFoldDB" id="A0A318SLZ3"/>
<feature type="domain" description="PelD GGDEF" evidence="3">
    <location>
        <begin position="339"/>
        <end position="451"/>
    </location>
</feature>
<comment type="caution">
    <text evidence="4">The sequence shown here is derived from an EMBL/GenBank/DDBJ whole genome shotgun (WGS) entry which is preliminary data.</text>
</comment>
<feature type="transmembrane region" description="Helical" evidence="1">
    <location>
        <begin position="123"/>
        <end position="141"/>
    </location>
</feature>
<evidence type="ECO:0000256" key="1">
    <source>
        <dbReference type="SAM" id="Phobius"/>
    </source>
</evidence>
<protein>
    <submittedName>
        <fullName evidence="4">PelD-like GGDEF domain-containing protein</fullName>
    </submittedName>
</protein>
<feature type="transmembrane region" description="Helical" evidence="1">
    <location>
        <begin position="95"/>
        <end position="111"/>
    </location>
</feature>
<dbReference type="RefSeq" id="WP_110465339.1">
    <property type="nucleotide sequence ID" value="NZ_JAMOFZ010000008.1"/>
</dbReference>
<dbReference type="Pfam" id="PF01590">
    <property type="entry name" value="GAF"/>
    <property type="match status" value="1"/>
</dbReference>
<dbReference type="InterPro" id="IPR031583">
    <property type="entry name" value="PelD_GGDEF"/>
</dbReference>
<reference evidence="4 5" key="1">
    <citation type="submission" date="2018-06" db="EMBL/GenBank/DDBJ databases">
        <title>Genomic Encyclopedia of Type Strains, Phase III (KMG-III): the genomes of soil and plant-associated and newly described type strains.</title>
        <authorList>
            <person name="Whitman W."/>
        </authorList>
    </citation>
    <scope>NUCLEOTIDE SEQUENCE [LARGE SCALE GENOMIC DNA]</scope>
    <source>
        <strain evidence="4 5">CECT 7646</strain>
    </source>
</reference>
<dbReference type="Gene3D" id="3.30.450.40">
    <property type="match status" value="1"/>
</dbReference>
<dbReference type="InterPro" id="IPR038367">
    <property type="entry name" value="PelD_GGDEF_sf"/>
</dbReference>
<organism evidence="4 5">
    <name type="scientific">Xylophilus ampelinus</name>
    <dbReference type="NCBI Taxonomy" id="54067"/>
    <lineage>
        <taxon>Bacteria</taxon>
        <taxon>Pseudomonadati</taxon>
        <taxon>Pseudomonadota</taxon>
        <taxon>Betaproteobacteria</taxon>
        <taxon>Burkholderiales</taxon>
        <taxon>Xylophilus</taxon>
    </lineage>
</organism>
<dbReference type="InterPro" id="IPR029016">
    <property type="entry name" value="GAF-like_dom_sf"/>
</dbReference>
<feature type="domain" description="GAF" evidence="2">
    <location>
        <begin position="208"/>
        <end position="312"/>
    </location>
</feature>
<dbReference type="OrthoDB" id="5442761at2"/>
<proteinExistence type="predicted"/>
<dbReference type="Pfam" id="PF16963">
    <property type="entry name" value="PelD_GGDEF"/>
    <property type="match status" value="1"/>
</dbReference>
<evidence type="ECO:0000313" key="4">
    <source>
        <dbReference type="EMBL" id="PYE78285.1"/>
    </source>
</evidence>
<gene>
    <name evidence="4" type="ORF">DFQ15_10874</name>
</gene>
<dbReference type="EMBL" id="QJTC01000008">
    <property type="protein sequence ID" value="PYE78285.1"/>
    <property type="molecule type" value="Genomic_DNA"/>
</dbReference>
<dbReference type="SUPFAM" id="SSF55781">
    <property type="entry name" value="GAF domain-like"/>
    <property type="match status" value="1"/>
</dbReference>
<keyword evidence="1" id="KW-0472">Membrane</keyword>
<evidence type="ECO:0000259" key="2">
    <source>
        <dbReference type="Pfam" id="PF01590"/>
    </source>
</evidence>
<dbReference type="Gene3D" id="3.30.70.2880">
    <property type="match status" value="1"/>
</dbReference>
<accession>A0A318SLZ3</accession>
<evidence type="ECO:0000259" key="3">
    <source>
        <dbReference type="Pfam" id="PF16963"/>
    </source>
</evidence>
<sequence>MAPETTTPTARRRAIKPTPIAAESKKVNHLPSNLLGKLADPDARAPVMLVETLVLPLIALALGVVLEPQDPLWVMAPFPWSWLAPVIVALRYGPLAGLGAASVLAIGWLGLNPGGYDDFPQVYFLGGLILVMLVGEFSSLWQARTRRAENVQVYLDQRLEHLVRQYYLLRLSHDRLEQELIGRPMSMRDALSTLQSVGGPDQNVVQGAETLLRLLAQYCQLESATLYAADDERIEPEPIARLGAGAAIDPYDPLVQQALETRKLCHVSQALAGQQQTQYLAVAPLLDLGGEIYGLLVIEDMPFFSLQDENLQTINLLLGYYTDGLAMQTLAEPIQAQLPDCPANFAFESQRLAHIRDTAQVPSVIVALEFLPRAIDAGLPGQIQRLKRELDEGWLIRGESRHVLAMLMPLGDSATAEGYINRLELWSDQKTGQPLAESGVFPHIVPLDGDPLTVLRRLHGMAHA</sequence>
<feature type="transmembrane region" description="Helical" evidence="1">
    <location>
        <begin position="47"/>
        <end position="66"/>
    </location>
</feature>
<evidence type="ECO:0000313" key="5">
    <source>
        <dbReference type="Proteomes" id="UP000247540"/>
    </source>
</evidence>
<dbReference type="Proteomes" id="UP000247540">
    <property type="component" value="Unassembled WGS sequence"/>
</dbReference>
<keyword evidence="5" id="KW-1185">Reference proteome</keyword>